<name>A0A926S8E6_9HYPH</name>
<evidence type="ECO:0000256" key="1">
    <source>
        <dbReference type="SAM" id="Phobius"/>
    </source>
</evidence>
<proteinExistence type="predicted"/>
<protein>
    <recommendedName>
        <fullName evidence="4">DUF115 domain-containing protein</fullName>
    </recommendedName>
</protein>
<organism evidence="2 3">
    <name type="scientific">Roseibium aggregatum</name>
    <dbReference type="NCBI Taxonomy" id="187304"/>
    <lineage>
        <taxon>Bacteria</taxon>
        <taxon>Pseudomonadati</taxon>
        <taxon>Pseudomonadota</taxon>
        <taxon>Alphaproteobacteria</taxon>
        <taxon>Hyphomicrobiales</taxon>
        <taxon>Stappiaceae</taxon>
        <taxon>Roseibium</taxon>
    </lineage>
</organism>
<sequence>MISMEARGPISALRKAFSRRMRYVWYLAKMNLGLPGLLRLQGSKKGKRVFLLANGPSLAKLDLSHLEGEDVCVVNMGLRALDSILPHVTIHVATDKNRYVRFAEDIEDYALRYDIPLRFFGIWGRKTWKRLPKKGSVPYFMVVGHKSIFERGFKPTPYLGYGSCGTVMIIALQILYFLGYDEVYVAGVDLDYGGEQPYFYSMTGKDNVHEADKKVQARRPLMDNANEEFAFARTAFERDGRLLANAGVGGNLNSLPRVEFGSLFPPKA</sequence>
<evidence type="ECO:0000313" key="2">
    <source>
        <dbReference type="EMBL" id="MBD1548617.1"/>
    </source>
</evidence>
<reference evidence="2" key="1">
    <citation type="submission" date="2020-05" db="EMBL/GenBank/DDBJ databases">
        <title>Identification of trans-AT polyketide cluster in two marine bacteria, producers of a novel glutaramide-containing polyketide sesbanimide D and analogs.</title>
        <authorList>
            <person name="Kacar D."/>
            <person name="Rodriguez P."/>
            <person name="Canedo L."/>
            <person name="Gonzalez E."/>
            <person name="Galan B."/>
            <person name="De La Calle F."/>
            <person name="Garcia J.L."/>
        </authorList>
    </citation>
    <scope>NUCLEOTIDE SEQUENCE</scope>
    <source>
        <strain evidence="2">PHM038</strain>
    </source>
</reference>
<dbReference type="AlphaFoldDB" id="A0A926S8E6"/>
<keyword evidence="1" id="KW-0812">Transmembrane</keyword>
<dbReference type="Proteomes" id="UP000598467">
    <property type="component" value="Unassembled WGS sequence"/>
</dbReference>
<evidence type="ECO:0000313" key="3">
    <source>
        <dbReference type="Proteomes" id="UP000598467"/>
    </source>
</evidence>
<keyword evidence="1" id="KW-0472">Membrane</keyword>
<evidence type="ECO:0008006" key="4">
    <source>
        <dbReference type="Google" id="ProtNLM"/>
    </source>
</evidence>
<gene>
    <name evidence="2" type="ORF">HK439_20325</name>
</gene>
<feature type="transmembrane region" description="Helical" evidence="1">
    <location>
        <begin position="158"/>
        <end position="178"/>
    </location>
</feature>
<dbReference type="Gene3D" id="3.90.1480.10">
    <property type="entry name" value="Alpha-2,3-sialyltransferase"/>
    <property type="match status" value="1"/>
</dbReference>
<accession>A0A926S8E6</accession>
<dbReference type="EMBL" id="JABFCZ010000024">
    <property type="protein sequence ID" value="MBD1548617.1"/>
    <property type="molecule type" value="Genomic_DNA"/>
</dbReference>
<comment type="caution">
    <text evidence="2">The sequence shown here is derived from an EMBL/GenBank/DDBJ whole genome shotgun (WGS) entry which is preliminary data.</text>
</comment>
<dbReference type="RefSeq" id="WP_190293304.1">
    <property type="nucleotide sequence ID" value="NZ_JABFCZ010000024.1"/>
</dbReference>
<keyword evidence="1" id="KW-1133">Transmembrane helix</keyword>